<dbReference type="EMBL" id="KQ085930">
    <property type="protein sequence ID" value="KLO15407.1"/>
    <property type="molecule type" value="Genomic_DNA"/>
</dbReference>
<dbReference type="SUPFAM" id="SSF57701">
    <property type="entry name" value="Zn2/Cys6 DNA-binding domain"/>
    <property type="match status" value="1"/>
</dbReference>
<name>A0A0H2RV19_9AGAM</name>
<dbReference type="Proteomes" id="UP000053477">
    <property type="component" value="Unassembled WGS sequence"/>
</dbReference>
<proteinExistence type="predicted"/>
<gene>
    <name evidence="2" type="ORF">SCHPADRAFT_266690</name>
</gene>
<sequence>MSGIRVSILNDLSAMGAGPQNMAPCTSCKKLKRACIDDGPKPNGSCEHCRRTNRWCSYSDRPKSEVLFVVSNNIFLLP</sequence>
<dbReference type="InterPro" id="IPR001138">
    <property type="entry name" value="Zn2Cys6_DnaBD"/>
</dbReference>
<evidence type="ECO:0000313" key="3">
    <source>
        <dbReference type="Proteomes" id="UP000053477"/>
    </source>
</evidence>
<keyword evidence="3" id="KW-1185">Reference proteome</keyword>
<dbReference type="AlphaFoldDB" id="A0A0H2RV19"/>
<evidence type="ECO:0000313" key="2">
    <source>
        <dbReference type="EMBL" id="KLO15407.1"/>
    </source>
</evidence>
<dbReference type="GO" id="GO:0000981">
    <property type="term" value="F:DNA-binding transcription factor activity, RNA polymerase II-specific"/>
    <property type="evidence" value="ECO:0007669"/>
    <property type="project" value="InterPro"/>
</dbReference>
<dbReference type="GO" id="GO:0008270">
    <property type="term" value="F:zinc ion binding"/>
    <property type="evidence" value="ECO:0007669"/>
    <property type="project" value="InterPro"/>
</dbReference>
<dbReference type="PROSITE" id="PS00463">
    <property type="entry name" value="ZN2_CY6_FUNGAL_1"/>
    <property type="match status" value="1"/>
</dbReference>
<dbReference type="InParanoid" id="A0A0H2RV19"/>
<feature type="domain" description="Zn(2)-C6 fungal-type" evidence="1">
    <location>
        <begin position="24"/>
        <end position="56"/>
    </location>
</feature>
<protein>
    <recommendedName>
        <fullName evidence="1">Zn(2)-C6 fungal-type domain-containing protein</fullName>
    </recommendedName>
</protein>
<reference evidence="2 3" key="1">
    <citation type="submission" date="2015-04" db="EMBL/GenBank/DDBJ databases">
        <title>Complete genome sequence of Schizopora paradoxa KUC8140, a cosmopolitan wood degrader in East Asia.</title>
        <authorList>
            <consortium name="DOE Joint Genome Institute"/>
            <person name="Min B."/>
            <person name="Park H."/>
            <person name="Jang Y."/>
            <person name="Kim J.-J."/>
            <person name="Kim K.H."/>
            <person name="Pangilinan J."/>
            <person name="Lipzen A."/>
            <person name="Riley R."/>
            <person name="Grigoriev I.V."/>
            <person name="Spatafora J.W."/>
            <person name="Choi I.-G."/>
        </authorList>
    </citation>
    <scope>NUCLEOTIDE SEQUENCE [LARGE SCALE GENOMIC DNA]</scope>
    <source>
        <strain evidence="2 3">KUC8140</strain>
    </source>
</reference>
<dbReference type="InterPro" id="IPR036864">
    <property type="entry name" value="Zn2-C6_fun-type_DNA-bd_sf"/>
</dbReference>
<accession>A0A0H2RV19</accession>
<evidence type="ECO:0000259" key="1">
    <source>
        <dbReference type="PROSITE" id="PS00463"/>
    </source>
</evidence>
<organism evidence="2 3">
    <name type="scientific">Schizopora paradoxa</name>
    <dbReference type="NCBI Taxonomy" id="27342"/>
    <lineage>
        <taxon>Eukaryota</taxon>
        <taxon>Fungi</taxon>
        <taxon>Dikarya</taxon>
        <taxon>Basidiomycota</taxon>
        <taxon>Agaricomycotina</taxon>
        <taxon>Agaricomycetes</taxon>
        <taxon>Hymenochaetales</taxon>
        <taxon>Schizoporaceae</taxon>
        <taxon>Schizopora</taxon>
    </lineage>
</organism>